<dbReference type="SUPFAM" id="SSF55920">
    <property type="entry name" value="Creatinase/aminopeptidase"/>
    <property type="match status" value="1"/>
</dbReference>
<comment type="caution">
    <text evidence="9">Lacks conserved residue(s) required for the propagation of feature annotation.</text>
</comment>
<keyword evidence="14" id="KW-1185">Reference proteome</keyword>
<sequence>MAQLIENLKIGDAGVDIPVLAPAVNGTSKETEDSDDDVAEDTPAVAKRPKKKQQKVQTDPPSIPLSQLFPNNTYPKGEEVEYKDDNRWRTTNEEKRHLDNLNGDFLSDYRQAAEAHRQVRQWAQRSIKPGQTLLEIANGIEDSTRYLVGHDGLTEGDSLIAGMGFPTGLNIDNSNILKVDIGIYIGGRIVDSAFTIAFDPIYDNLLAVVKDVTNTGICEAGIDVWVGELGGYIQEAIESYECEINGTTYPIKAVRNLCGHTILPYSIYGTKTVPFIKSDDMTKMEEGDVFAIETFGSTGSGRYVEGGEVSHYALRGNANTKDLTLSSARSVLGAIKKNFSTIPFCRRYLDRIGQEKYLLGLNNLVKSGIVEDYPPLNEKQGTYTAQFEHTILLRPNVTEVISRGDDF</sequence>
<dbReference type="GO" id="GO:0006508">
    <property type="term" value="P:proteolysis"/>
    <property type="evidence" value="ECO:0007669"/>
    <property type="project" value="UniProtKB-KW"/>
</dbReference>
<evidence type="ECO:0000313" key="14">
    <source>
        <dbReference type="Proteomes" id="UP000030686"/>
    </source>
</evidence>
<dbReference type="GO" id="GO:0004239">
    <property type="term" value="F:initiator methionyl aminopeptidase activity"/>
    <property type="evidence" value="ECO:0007669"/>
    <property type="project" value="UniProtKB-UniRule"/>
</dbReference>
<dbReference type="STRING" id="1365484.W6Q2L3"/>
<evidence type="ECO:0000256" key="10">
    <source>
        <dbReference type="RuleBase" id="RU003653"/>
    </source>
</evidence>
<comment type="catalytic activity">
    <reaction evidence="1 9 10">
        <text>Release of N-terminal amino acids, preferentially methionine, from peptides and arylamides.</text>
        <dbReference type="EC" id="3.4.11.18"/>
    </reaction>
</comment>
<evidence type="ECO:0000313" key="13">
    <source>
        <dbReference type="EMBL" id="CDM30226.1"/>
    </source>
</evidence>
<dbReference type="GO" id="GO:0005737">
    <property type="term" value="C:cytoplasm"/>
    <property type="evidence" value="ECO:0007669"/>
    <property type="project" value="UniProtKB-SubCell"/>
</dbReference>
<feature type="binding site" evidence="9">
    <location>
        <position position="191"/>
    </location>
    <ligand>
        <name>a divalent metal cation</name>
        <dbReference type="ChEBI" id="CHEBI:60240"/>
        <label>1</label>
    </ligand>
</feature>
<dbReference type="GO" id="GO:0046872">
    <property type="term" value="F:metal ion binding"/>
    <property type="evidence" value="ECO:0007669"/>
    <property type="project" value="UniProtKB-UniRule"/>
</dbReference>
<dbReference type="Pfam" id="PF00557">
    <property type="entry name" value="Peptidase_M24"/>
    <property type="match status" value="1"/>
</dbReference>
<evidence type="ECO:0000259" key="12">
    <source>
        <dbReference type="Pfam" id="PF00557"/>
    </source>
</evidence>
<dbReference type="EC" id="3.4.11.18" evidence="9"/>
<keyword evidence="5 9" id="KW-0963">Cytoplasm</keyword>
<evidence type="ECO:0000256" key="2">
    <source>
        <dbReference type="ARBA" id="ARBA00001936"/>
    </source>
</evidence>
<dbReference type="NCBIfam" id="TIGR00501">
    <property type="entry name" value="met_pdase_II"/>
    <property type="match status" value="1"/>
</dbReference>
<dbReference type="EMBL" id="HG792016">
    <property type="protein sequence ID" value="CDM30226.1"/>
    <property type="molecule type" value="Genomic_DNA"/>
</dbReference>
<evidence type="ECO:0000256" key="3">
    <source>
        <dbReference type="ARBA" id="ARBA00001954"/>
    </source>
</evidence>
<comment type="cofactor">
    <cofactor evidence="9">
        <name>Co(2+)</name>
        <dbReference type="ChEBI" id="CHEBI:48828"/>
    </cofactor>
    <cofactor evidence="9">
        <name>Zn(2+)</name>
        <dbReference type="ChEBI" id="CHEBI:29105"/>
    </cofactor>
    <cofactor evidence="9">
        <name>Mn(2+)</name>
        <dbReference type="ChEBI" id="CHEBI:29035"/>
    </cofactor>
    <cofactor evidence="9">
        <name>Fe(2+)</name>
        <dbReference type="ChEBI" id="CHEBI:29033"/>
    </cofactor>
    <text evidence="9">Binds 2 divalent metal cations per subunit. Has a high-affinity and a low affinity metal-binding site. The true nature of the physiological cofactor is under debate. The enzyme is active with cobalt, zinc, manganese or divalent iron ions. Most likely, methionine aminopeptidases function as mononuclear Fe(2+)-metalloproteases under physiological conditions, and the catalytically relevant metal-binding site has been assigned to the histidine-containing high-affinity site.</text>
</comment>
<dbReference type="Gene3D" id="1.10.10.10">
    <property type="entry name" value="Winged helix-like DNA-binding domain superfamily/Winged helix DNA-binding domain"/>
    <property type="match status" value="1"/>
</dbReference>
<evidence type="ECO:0000256" key="8">
    <source>
        <dbReference type="ARBA" id="ARBA00022801"/>
    </source>
</evidence>
<dbReference type="InterPro" id="IPR050247">
    <property type="entry name" value="Met_Aminopeptidase_Type2"/>
</dbReference>
<feature type="compositionally biased region" description="Polar residues" evidence="11">
    <location>
        <begin position="55"/>
        <end position="74"/>
    </location>
</feature>
<feature type="binding site" evidence="9">
    <location>
        <position position="260"/>
    </location>
    <ligand>
        <name>a divalent metal cation</name>
        <dbReference type="ChEBI" id="CHEBI:60240"/>
        <label>2</label>
        <note>catalytic</note>
    </ligand>
</feature>
<proteinExistence type="inferred from homology"/>
<dbReference type="Gene3D" id="3.90.230.10">
    <property type="entry name" value="Creatinase/methionine aminopeptidase superfamily"/>
    <property type="match status" value="1"/>
</dbReference>
<comment type="cofactor">
    <cofactor evidence="2">
        <name>Mn(2+)</name>
        <dbReference type="ChEBI" id="CHEBI:29035"/>
    </cofactor>
</comment>
<keyword evidence="4 9" id="KW-0031">Aminopeptidase</keyword>
<accession>W6Q2L3</accession>
<comment type="subcellular location">
    <subcellularLocation>
        <location evidence="9">Cytoplasm</location>
    </subcellularLocation>
</comment>
<dbReference type="Proteomes" id="UP000030686">
    <property type="component" value="Unassembled WGS sequence"/>
</dbReference>
<dbReference type="OMA" id="THVQGRI"/>
<keyword evidence="8 9" id="KW-0378">Hydrolase</keyword>
<evidence type="ECO:0000256" key="1">
    <source>
        <dbReference type="ARBA" id="ARBA00000294"/>
    </source>
</evidence>
<dbReference type="GO" id="GO:0070006">
    <property type="term" value="F:metalloaminopeptidase activity"/>
    <property type="evidence" value="ECO:0007669"/>
    <property type="project" value="UniProtKB-UniRule"/>
</dbReference>
<evidence type="ECO:0000256" key="11">
    <source>
        <dbReference type="SAM" id="MobiDB-lite"/>
    </source>
</evidence>
<dbReference type="InterPro" id="IPR036390">
    <property type="entry name" value="WH_DNA-bd_sf"/>
</dbReference>
<protein>
    <recommendedName>
        <fullName evidence="9">Methionine aminopeptidase 2</fullName>
        <shortName evidence="9">MAP 2</shortName>
        <shortName evidence="9">MetAP 2</shortName>
        <ecNumber evidence="9">3.4.11.18</ecNumber>
    </recommendedName>
    <alternativeName>
        <fullName evidence="9">Peptidase M</fullName>
    </alternativeName>
</protein>
<dbReference type="PRINTS" id="PR00599">
    <property type="entry name" value="MAPEPTIDASE"/>
</dbReference>
<comment type="similarity">
    <text evidence="9">Belongs to the peptidase M24A family. Methionine aminopeptidase eukaryotic type 2 subfamily.</text>
</comment>
<evidence type="ECO:0000256" key="5">
    <source>
        <dbReference type="ARBA" id="ARBA00022490"/>
    </source>
</evidence>
<keyword evidence="7 9" id="KW-0479">Metal-binding</keyword>
<evidence type="ECO:0000256" key="4">
    <source>
        <dbReference type="ARBA" id="ARBA00022438"/>
    </source>
</evidence>
<dbReference type="PANTHER" id="PTHR45777:SF2">
    <property type="entry name" value="METHIONINE AMINOPEPTIDASE 2"/>
    <property type="match status" value="1"/>
</dbReference>
<feature type="binding site" evidence="9">
    <location>
        <position position="191"/>
    </location>
    <ligand>
        <name>a divalent metal cation</name>
        <dbReference type="ChEBI" id="CHEBI:60240"/>
        <label>2</label>
        <note>catalytic</note>
    </ligand>
</feature>
<dbReference type="OrthoDB" id="7848262at2759"/>
<feature type="binding site" evidence="9">
    <location>
        <position position="388"/>
    </location>
    <ligand>
        <name>a divalent metal cation</name>
        <dbReference type="ChEBI" id="CHEBI:60240"/>
        <label>1</label>
    </ligand>
</feature>
<dbReference type="InterPro" id="IPR002468">
    <property type="entry name" value="Pept_M24A_MAP2"/>
</dbReference>
<feature type="binding site" evidence="9">
    <location>
        <position position="180"/>
    </location>
    <ligand>
        <name>a divalent metal cation</name>
        <dbReference type="ChEBI" id="CHEBI:60240"/>
        <label>1</label>
    </ligand>
</feature>
<dbReference type="InterPro" id="IPR000994">
    <property type="entry name" value="Pept_M24"/>
</dbReference>
<dbReference type="SUPFAM" id="SSF46785">
    <property type="entry name" value="Winged helix' DNA-binding domain"/>
    <property type="match status" value="1"/>
</dbReference>
<evidence type="ECO:0000256" key="9">
    <source>
        <dbReference type="HAMAP-Rule" id="MF_03175"/>
    </source>
</evidence>
<evidence type="ECO:0000256" key="6">
    <source>
        <dbReference type="ARBA" id="ARBA00022670"/>
    </source>
</evidence>
<feature type="binding site" evidence="9">
    <location>
        <position position="388"/>
    </location>
    <ligand>
        <name>a divalent metal cation</name>
        <dbReference type="ChEBI" id="CHEBI:60240"/>
        <label>2</label>
        <note>catalytic</note>
    </ligand>
</feature>
<feature type="region of interest" description="Disordered" evidence="11">
    <location>
        <begin position="26"/>
        <end position="78"/>
    </location>
</feature>
<dbReference type="PANTHER" id="PTHR45777">
    <property type="entry name" value="METHIONINE AMINOPEPTIDASE 2"/>
    <property type="match status" value="1"/>
</dbReference>
<feature type="domain" description="Peptidase M24" evidence="12">
    <location>
        <begin position="109"/>
        <end position="303"/>
    </location>
</feature>
<dbReference type="InterPro" id="IPR001714">
    <property type="entry name" value="Pept_M24_MAP"/>
</dbReference>
<dbReference type="InterPro" id="IPR036388">
    <property type="entry name" value="WH-like_DNA-bd_sf"/>
</dbReference>
<evidence type="ECO:0000256" key="7">
    <source>
        <dbReference type="ARBA" id="ARBA00022723"/>
    </source>
</evidence>
<keyword evidence="6 9" id="KW-0645">Protease</keyword>
<reference evidence="13" key="1">
    <citation type="journal article" date="2014" name="Nat. Commun.">
        <title>Multiple recent horizontal transfers of a large genomic region in cheese making fungi.</title>
        <authorList>
            <person name="Cheeseman K."/>
            <person name="Ropars J."/>
            <person name="Renault P."/>
            <person name="Dupont J."/>
            <person name="Gouzy J."/>
            <person name="Branca A."/>
            <person name="Abraham A.L."/>
            <person name="Ceppi M."/>
            <person name="Conseiller E."/>
            <person name="Debuchy R."/>
            <person name="Malagnac F."/>
            <person name="Goarin A."/>
            <person name="Silar P."/>
            <person name="Lacoste S."/>
            <person name="Sallet E."/>
            <person name="Bensimon A."/>
            <person name="Giraud T."/>
            <person name="Brygoo Y."/>
        </authorList>
    </citation>
    <scope>NUCLEOTIDE SEQUENCE [LARGE SCALE GENOMIC DNA]</scope>
    <source>
        <strain evidence="13">FM164</strain>
    </source>
</reference>
<dbReference type="AlphaFoldDB" id="W6Q2L3"/>
<dbReference type="HAMAP" id="MF_03175">
    <property type="entry name" value="MetAP_2_euk"/>
    <property type="match status" value="1"/>
</dbReference>
<gene>
    <name evidence="13" type="ORF">PROQFM164_S02g000375</name>
</gene>
<feature type="binding site" evidence="9">
    <location>
        <position position="293"/>
    </location>
    <ligand>
        <name>a divalent metal cation</name>
        <dbReference type="ChEBI" id="CHEBI:60240"/>
        <label>2</label>
        <note>catalytic</note>
    </ligand>
</feature>
<name>W6Q2L3_PENRF</name>
<dbReference type="InterPro" id="IPR036005">
    <property type="entry name" value="Creatinase/aminopeptidase-like"/>
</dbReference>
<comment type="cofactor">
    <cofactor evidence="3">
        <name>Fe(2+)</name>
        <dbReference type="ChEBI" id="CHEBI:29033"/>
    </cofactor>
</comment>
<comment type="function">
    <text evidence="9 10">Cotranslationally removes the N-terminal methionine from nascent proteins. The N-terminal methionine is often cleaved when the second residue in the primary sequence is small and uncharged (Met-Ala-, Cys, Gly, Pro, Ser, Thr, or Val).</text>
</comment>
<organism evidence="13 14">
    <name type="scientific">Penicillium roqueforti (strain FM164)</name>
    <dbReference type="NCBI Taxonomy" id="1365484"/>
    <lineage>
        <taxon>Eukaryota</taxon>
        <taxon>Fungi</taxon>
        <taxon>Dikarya</taxon>
        <taxon>Ascomycota</taxon>
        <taxon>Pezizomycotina</taxon>
        <taxon>Eurotiomycetes</taxon>
        <taxon>Eurotiomycetidae</taxon>
        <taxon>Eurotiales</taxon>
        <taxon>Aspergillaceae</taxon>
        <taxon>Penicillium</taxon>
    </lineage>
</organism>